<evidence type="ECO:0000313" key="2">
    <source>
        <dbReference type="WBParaSite" id="TCNE_0000112101-mRNA-1"/>
    </source>
</evidence>
<dbReference type="Proteomes" id="UP000050794">
    <property type="component" value="Unassembled WGS sequence"/>
</dbReference>
<dbReference type="AlphaFoldDB" id="A0A183TY02"/>
<protein>
    <submittedName>
        <fullName evidence="2">VWFD domain-containing protein</fullName>
    </submittedName>
</protein>
<sequence length="704" mass="80065">LIGDTEGKFGAAQKFNFEVKSEKFNPKFHYHLVGDVHPTADAMQMNAVLKKDGREFGTGNLLIPKVLRAPSQKYRGEFTWNHENKRHKAMGEYTRNKDARGSTHSLTIDSDNDVKMALQFDLLDKMLLKCDVQKGGRKMSSTEIRAGPLRWDHFELEGHVDTDHPLRRRSAKAKAAFSYTPDHVTAEGKLESNGERYSAEGKWRKQREGGDRRHYTYSVSVHSPKGGFSASQQLRVERAFTIRKAQTELGINAGGKEYKLTNDIDSGPEHFKNDCELKSNSGTHIKHSTDYTHIGGKRTLKKLFKYNEKEIHADIETVYKDREMNTNLGCEKAAYWNCKIEGNVNDNYIVKGHETVSPEKSDVGYVIRLDNFVDSEGRFEYNLDKRASKYLANAVMRNFNKKYQFEMNINGNRGSLKLQTPTQLVTDAQVTDIKEPFELMLKNAVVGGKQSSQAELIVDPLATKKTYGVENIIESEGDKFRALRTTLKHPKRSVHFEVLRPAHNKYSLSVQPKVGSKRRPTVAEMTYDKNPNGYHWEGSLSDEALKSPLKAKIDVIKSGRDEHNYGLNIKAEFDYSGQPDKLISHSLRIERKATTVHRSRRAAGRDARFEAELICTHPASHLHTRLWANIERKDINGALLPIRTSFGAELKNARRNLIEYSLSTESDAATYTEIKIVGPETAMKARIDAVNKKHYKLAFYRVNR</sequence>
<organism evidence="1 2">
    <name type="scientific">Toxocara canis</name>
    <name type="common">Canine roundworm</name>
    <dbReference type="NCBI Taxonomy" id="6265"/>
    <lineage>
        <taxon>Eukaryota</taxon>
        <taxon>Metazoa</taxon>
        <taxon>Ecdysozoa</taxon>
        <taxon>Nematoda</taxon>
        <taxon>Chromadorea</taxon>
        <taxon>Rhabditida</taxon>
        <taxon>Spirurina</taxon>
        <taxon>Ascaridomorpha</taxon>
        <taxon>Ascaridoidea</taxon>
        <taxon>Toxocaridae</taxon>
        <taxon>Toxocara</taxon>
    </lineage>
</organism>
<accession>A0A183TY02</accession>
<evidence type="ECO:0000313" key="1">
    <source>
        <dbReference type="Proteomes" id="UP000050794"/>
    </source>
</evidence>
<name>A0A183TY02_TOXCA</name>
<reference evidence="2" key="1">
    <citation type="submission" date="2016-06" db="UniProtKB">
        <authorList>
            <consortium name="WormBaseParasite"/>
        </authorList>
    </citation>
    <scope>IDENTIFICATION</scope>
</reference>
<keyword evidence="1" id="KW-1185">Reference proteome</keyword>
<proteinExistence type="predicted"/>
<dbReference type="WBParaSite" id="TCNE_0000112101-mRNA-1">
    <property type="protein sequence ID" value="TCNE_0000112101-mRNA-1"/>
    <property type="gene ID" value="TCNE_0000112101"/>
</dbReference>